<reference evidence="3 4" key="1">
    <citation type="journal article" date="2014" name="Nat. Commun.">
        <title>Multiple recent horizontal transfers of a large genomic region in cheese making fungi.</title>
        <authorList>
            <person name="Cheeseman K."/>
            <person name="Ropars J."/>
            <person name="Renault P."/>
            <person name="Dupont J."/>
            <person name="Gouzy J."/>
            <person name="Branca A."/>
            <person name="Abraham A.L."/>
            <person name="Ceppi M."/>
            <person name="Conseiller E."/>
            <person name="Debuchy R."/>
            <person name="Malagnac F."/>
            <person name="Goarin A."/>
            <person name="Silar P."/>
            <person name="Lacoste S."/>
            <person name="Sallet E."/>
            <person name="Bensimon A."/>
            <person name="Giraud T."/>
            <person name="Brygoo Y."/>
        </authorList>
    </citation>
    <scope>NUCLEOTIDE SEQUENCE [LARGE SCALE GENOMIC DNA]</scope>
    <source>
        <strain evidence="4">FM 013</strain>
    </source>
</reference>
<dbReference type="Proteomes" id="UP000053732">
    <property type="component" value="Unassembled WGS sequence"/>
</dbReference>
<name>A0A0G4PTJ9_PENC3</name>
<feature type="compositionally biased region" description="Polar residues" evidence="1">
    <location>
        <begin position="149"/>
        <end position="158"/>
    </location>
</feature>
<feature type="region of interest" description="Disordered" evidence="1">
    <location>
        <begin position="139"/>
        <end position="158"/>
    </location>
</feature>
<dbReference type="EMBL" id="HG793171">
    <property type="protein sequence ID" value="CRL29680.1"/>
    <property type="molecule type" value="Genomic_DNA"/>
</dbReference>
<evidence type="ECO:0000313" key="4">
    <source>
        <dbReference type="Proteomes" id="UP000053732"/>
    </source>
</evidence>
<dbReference type="AlphaFoldDB" id="A0A0G4PTJ9"/>
<accession>A0A0G4PTJ9</accession>
<feature type="transmembrane region" description="Helical" evidence="2">
    <location>
        <begin position="12"/>
        <end position="40"/>
    </location>
</feature>
<keyword evidence="2" id="KW-1133">Transmembrane helix</keyword>
<evidence type="ECO:0000256" key="2">
    <source>
        <dbReference type="SAM" id="Phobius"/>
    </source>
</evidence>
<keyword evidence="2" id="KW-0472">Membrane</keyword>
<evidence type="ECO:0000256" key="1">
    <source>
        <dbReference type="SAM" id="MobiDB-lite"/>
    </source>
</evidence>
<evidence type="ECO:0000313" key="3">
    <source>
        <dbReference type="EMBL" id="CRL29680.1"/>
    </source>
</evidence>
<organism evidence="3 4">
    <name type="scientific">Penicillium camemberti (strain FM 013)</name>
    <dbReference type="NCBI Taxonomy" id="1429867"/>
    <lineage>
        <taxon>Eukaryota</taxon>
        <taxon>Fungi</taxon>
        <taxon>Dikarya</taxon>
        <taxon>Ascomycota</taxon>
        <taxon>Pezizomycotina</taxon>
        <taxon>Eurotiomycetes</taxon>
        <taxon>Eurotiomycetidae</taxon>
        <taxon>Eurotiales</taxon>
        <taxon>Aspergillaceae</taxon>
        <taxon>Penicillium</taxon>
    </lineage>
</organism>
<gene>
    <name evidence="3" type="ORF">PCAMFM013_S038g000083</name>
</gene>
<protein>
    <submittedName>
        <fullName evidence="3">Str. FM013</fullName>
    </submittedName>
</protein>
<keyword evidence="2" id="KW-0812">Transmembrane</keyword>
<proteinExistence type="predicted"/>
<dbReference type="STRING" id="1429867.A0A0G4PTJ9"/>
<sequence>MTYKLSYDIKSSALIIALILVPIVVLIFVVVIALACSNYWSIHSLKESCLSCLSWFSLWKQQRRNKIPSDSEACPVNPHSTLARATEASDIQIEFERPVTNMLKRRTPCITHIQRTNSISSSASSLSYPQIPSRRSSLSASVEYDSSDPAASTRTPSLSDSLYNIDVVKIRQDHASASRGIRKTGVDVNEDPFIDQTSRRRVNPRKGLMTQSGYQLAPQLLVRWSSGSYGSVEPCLSSKSVSASGAMEPPDDSILKHKSRVGSARSLLNMPRPGSSGLLCPLELPVAFASVRSYTGWPCMGTDSMSVWASVNVSADVEPISLPESSSLAPLDIIILFDSLQQSSVSLLTSMVLASSVLTSNLLINSDRIAVACVDGSSKNGFDLLLPLAFHSFETLRSVLNEFSLRQLKKKTRRSTDAGKSIRQTSRLFYPSPRAAFCHLVFISACPPENLFISGVDTAIGIHTISPQLRFPLGTANHPLGWHIFYDADGDDPRSCEVHFMRKVSKVVRQLRTGLSPGALSDLKLFVGQGYGCQFESAMEDCHLARLRLGETWILKVKIGVPIEFYQETQLTEHPVLEDLIRQINSVLKAYSSEPAAQHILSARLEHQHSLLPKPHTICLETHCTISRTPGVPPRSPNDHREVSALMSYELDDDAISISLGSASELS</sequence>
<keyword evidence="4" id="KW-1185">Reference proteome</keyword>